<name>A0ABR9ATC9_9BACL</name>
<accession>A0ABR9ATC9</accession>
<organism evidence="1 2">
    <name type="scientific">Paenibacillus arenosi</name>
    <dbReference type="NCBI Taxonomy" id="2774142"/>
    <lineage>
        <taxon>Bacteria</taxon>
        <taxon>Bacillati</taxon>
        <taxon>Bacillota</taxon>
        <taxon>Bacilli</taxon>
        <taxon>Bacillales</taxon>
        <taxon>Paenibacillaceae</taxon>
        <taxon>Paenibacillus</taxon>
    </lineage>
</organism>
<keyword evidence="2" id="KW-1185">Reference proteome</keyword>
<evidence type="ECO:0000313" key="2">
    <source>
        <dbReference type="Proteomes" id="UP000634529"/>
    </source>
</evidence>
<dbReference type="RefSeq" id="WP_192023672.1">
    <property type="nucleotide sequence ID" value="NZ_JACYTN010000001.1"/>
</dbReference>
<sequence length="227" mass="27258">MIITIKRYEVTLGKKIYKVITTAEPIPDLFVLKTNTCGGIILGNETSLNILEKMFLLSSMTKDSLVYFNTRSTELTDYLLERWSIKDKGNDLVLLHHSIQFKTNDWKEIRNLIRKEKDFKIEQYDFNDDFDRKSNLGKYWYREHKDYLDITENYETLFLIGSQHVFENISSDANSIKHEGRDVYLQYPGYHAHEHIDYYERRKYTKNFQLTGWSLCLDFYDRQLWGR</sequence>
<proteinExistence type="predicted"/>
<dbReference type="EMBL" id="JACYTN010000001">
    <property type="protein sequence ID" value="MBD8497262.1"/>
    <property type="molecule type" value="Genomic_DNA"/>
</dbReference>
<gene>
    <name evidence="1" type="ORF">IFO66_02985</name>
</gene>
<reference evidence="1 2" key="1">
    <citation type="submission" date="2020-09" db="EMBL/GenBank/DDBJ databases">
        <title>Paenibacillus sp. CAU 1523 isolated from sand of Haeundae Beach.</title>
        <authorList>
            <person name="Kim W."/>
        </authorList>
    </citation>
    <scope>NUCLEOTIDE SEQUENCE [LARGE SCALE GENOMIC DNA]</scope>
    <source>
        <strain evidence="1 2">CAU 1523</strain>
    </source>
</reference>
<dbReference type="Proteomes" id="UP000634529">
    <property type="component" value="Unassembled WGS sequence"/>
</dbReference>
<evidence type="ECO:0000313" key="1">
    <source>
        <dbReference type="EMBL" id="MBD8497262.1"/>
    </source>
</evidence>
<protein>
    <submittedName>
        <fullName evidence="1">Uncharacterized protein</fullName>
    </submittedName>
</protein>
<comment type="caution">
    <text evidence="1">The sequence shown here is derived from an EMBL/GenBank/DDBJ whole genome shotgun (WGS) entry which is preliminary data.</text>
</comment>